<dbReference type="InterPro" id="IPR010520">
    <property type="entry name" value="FrsA-like"/>
</dbReference>
<dbReference type="PANTHER" id="PTHR22946:SF12">
    <property type="entry name" value="CONIDIAL PIGMENT BIOSYNTHESIS PROTEIN AYG1 (AFU_ORTHOLOGUE AFUA_2G17550)"/>
    <property type="match status" value="1"/>
</dbReference>
<dbReference type="Proteomes" id="UP000251717">
    <property type="component" value="Unassembled WGS sequence"/>
</dbReference>
<dbReference type="GO" id="GO:0016787">
    <property type="term" value="F:hydrolase activity"/>
    <property type="evidence" value="ECO:0007669"/>
    <property type="project" value="UniProtKB-KW"/>
</dbReference>
<evidence type="ECO:0000313" key="3">
    <source>
        <dbReference type="Proteomes" id="UP000251717"/>
    </source>
</evidence>
<dbReference type="EC" id="3.7.1.19" evidence="2"/>
<name>A0A315XJR0_9EURY</name>
<keyword evidence="3" id="KW-1185">Reference proteome</keyword>
<dbReference type="AlphaFoldDB" id="A0A315XJR0"/>
<accession>A0A315XJR0</accession>
<dbReference type="SUPFAM" id="SSF53474">
    <property type="entry name" value="alpha/beta-Hydrolases"/>
    <property type="match status" value="1"/>
</dbReference>
<sequence>MKKMMNKMPSVGVEGHWSADKFSDNVLQDALIRHALGLTYLQMADVGEVLETVAKFKAGKEWIDAWSEMATTLEKRAENSNSNVTKESAYLRASTYWRIALMYFNSIDDDRLSKYSQNSLDCYHKYLEVSTFPGEYIEIPYGDSFLPAHYYQSPVADENAPLMILTPGRDTFAEDTAWVYRQALERGINCLVYDGPGQGFALRMNGIPFRHDIENVITPIIDYCLENFEGIDEENIILFGISFGGFLVPRAAIYDERVRMCIVDPGNANWGGAFAKRLEMIQKMPKEVRPAQLDFMLEDYIYKHGATSETICDELRKFDNTDIIKDLDCLTIVMDGTSEMTQGEAKVFYDMLECEKEYLLFDEDSGSQMHAQMGGYATASEMLLDLVEKHLIQ</sequence>
<dbReference type="EMBL" id="MZGS01000028">
    <property type="protein sequence ID" value="PWB85255.1"/>
    <property type="molecule type" value="Genomic_DNA"/>
</dbReference>
<proteinExistence type="predicted"/>
<dbReference type="PANTHER" id="PTHR22946">
    <property type="entry name" value="DIENELACTONE HYDROLASE DOMAIN-CONTAINING PROTEIN-RELATED"/>
    <property type="match status" value="1"/>
</dbReference>
<dbReference type="InterPro" id="IPR050261">
    <property type="entry name" value="FrsA_esterase"/>
</dbReference>
<comment type="caution">
    <text evidence="2">The sequence shown here is derived from an EMBL/GenBank/DDBJ whole genome shotgun (WGS) entry which is preliminary data.</text>
</comment>
<evidence type="ECO:0000256" key="1">
    <source>
        <dbReference type="ARBA" id="ARBA00022801"/>
    </source>
</evidence>
<gene>
    <name evidence="2" type="ORF">MBBTH_18540</name>
</gene>
<protein>
    <submittedName>
        <fullName evidence="2">2,6-dihydropseudooxynicotine hydrolase</fullName>
        <ecNumber evidence="2">3.7.1.19</ecNumber>
    </submittedName>
</protein>
<dbReference type="Gene3D" id="1.20.1440.110">
    <property type="entry name" value="acylaminoacyl peptidase"/>
    <property type="match status" value="1"/>
</dbReference>
<organism evidence="2 3">
    <name type="scientific">Methanobrevibacter thaueri</name>
    <dbReference type="NCBI Taxonomy" id="190975"/>
    <lineage>
        <taxon>Archaea</taxon>
        <taxon>Methanobacteriati</taxon>
        <taxon>Methanobacteriota</taxon>
        <taxon>Methanomada group</taxon>
        <taxon>Methanobacteria</taxon>
        <taxon>Methanobacteriales</taxon>
        <taxon>Methanobacteriaceae</taxon>
        <taxon>Methanobrevibacter</taxon>
    </lineage>
</organism>
<keyword evidence="1 2" id="KW-0378">Hydrolase</keyword>
<dbReference type="OrthoDB" id="82548at2157"/>
<dbReference type="InterPro" id="IPR029058">
    <property type="entry name" value="AB_hydrolase_fold"/>
</dbReference>
<reference evidence="2 3" key="1">
    <citation type="submission" date="2017-03" db="EMBL/GenBank/DDBJ databases">
        <title>Genome sequence of Methanobrevibacter thaueri.</title>
        <authorList>
            <person name="Poehlein A."/>
            <person name="Seedorf H."/>
            <person name="Daniel R."/>
        </authorList>
    </citation>
    <scope>NUCLEOTIDE SEQUENCE [LARGE SCALE GENOMIC DNA]</scope>
    <source>
        <strain evidence="2 3">DSM 11995</strain>
    </source>
</reference>
<dbReference type="RefSeq" id="WP_207773363.1">
    <property type="nucleotide sequence ID" value="NZ_MZGS01000028.1"/>
</dbReference>
<dbReference type="Gene3D" id="3.40.50.1820">
    <property type="entry name" value="alpha/beta hydrolase"/>
    <property type="match status" value="1"/>
</dbReference>
<dbReference type="Pfam" id="PF06500">
    <property type="entry name" value="FrsA-like"/>
    <property type="match status" value="1"/>
</dbReference>
<evidence type="ECO:0000313" key="2">
    <source>
        <dbReference type="EMBL" id="PWB85255.1"/>
    </source>
</evidence>